<dbReference type="AlphaFoldDB" id="A0ABD2C2B4"/>
<dbReference type="EMBL" id="JAYRBN010000061">
    <property type="protein sequence ID" value="KAL2739170.1"/>
    <property type="molecule type" value="Genomic_DNA"/>
</dbReference>
<evidence type="ECO:0000313" key="2">
    <source>
        <dbReference type="EMBL" id="KAL2739170.1"/>
    </source>
</evidence>
<keyword evidence="3" id="KW-1185">Reference proteome</keyword>
<evidence type="ECO:0000313" key="3">
    <source>
        <dbReference type="Proteomes" id="UP001607303"/>
    </source>
</evidence>
<sequence length="115" mass="13512">MACYFLSLPLRKYLWIRHDVCFRSWYLLGDYRAGIATEQGKGRRRRDKEKKNTPDTLRGSDRFLILANDWREARSDCVESVLNPRKKKTMSPTTTITLPLLVDRGSSDGRSFRKR</sequence>
<evidence type="ECO:0000256" key="1">
    <source>
        <dbReference type="SAM" id="MobiDB-lite"/>
    </source>
</evidence>
<organism evidence="2 3">
    <name type="scientific">Vespula maculifrons</name>
    <name type="common">Eastern yellow jacket</name>
    <name type="synonym">Wasp</name>
    <dbReference type="NCBI Taxonomy" id="7453"/>
    <lineage>
        <taxon>Eukaryota</taxon>
        <taxon>Metazoa</taxon>
        <taxon>Ecdysozoa</taxon>
        <taxon>Arthropoda</taxon>
        <taxon>Hexapoda</taxon>
        <taxon>Insecta</taxon>
        <taxon>Pterygota</taxon>
        <taxon>Neoptera</taxon>
        <taxon>Endopterygota</taxon>
        <taxon>Hymenoptera</taxon>
        <taxon>Apocrita</taxon>
        <taxon>Aculeata</taxon>
        <taxon>Vespoidea</taxon>
        <taxon>Vespidae</taxon>
        <taxon>Vespinae</taxon>
        <taxon>Vespula</taxon>
    </lineage>
</organism>
<name>A0ABD2C2B4_VESMC</name>
<proteinExistence type="predicted"/>
<gene>
    <name evidence="2" type="ORF">V1477_010559</name>
</gene>
<dbReference type="Proteomes" id="UP001607303">
    <property type="component" value="Unassembled WGS sequence"/>
</dbReference>
<comment type="caution">
    <text evidence="2">The sequence shown here is derived from an EMBL/GenBank/DDBJ whole genome shotgun (WGS) entry which is preliminary data.</text>
</comment>
<reference evidence="2 3" key="1">
    <citation type="journal article" date="2024" name="Ann. Entomol. Soc. Am.">
        <title>Genomic analyses of the southern and eastern yellowjacket wasps (Hymenoptera: Vespidae) reveal evolutionary signatures of social life.</title>
        <authorList>
            <person name="Catto M.A."/>
            <person name="Caine P.B."/>
            <person name="Orr S.E."/>
            <person name="Hunt B.G."/>
            <person name="Goodisman M.A.D."/>
        </authorList>
    </citation>
    <scope>NUCLEOTIDE SEQUENCE [LARGE SCALE GENOMIC DNA]</scope>
    <source>
        <strain evidence="2">232</strain>
        <tissue evidence="2">Head and thorax</tissue>
    </source>
</reference>
<feature type="region of interest" description="Disordered" evidence="1">
    <location>
        <begin position="38"/>
        <end position="57"/>
    </location>
</feature>
<accession>A0ABD2C2B4</accession>
<protein>
    <submittedName>
        <fullName evidence="2">Uncharacterized protein</fullName>
    </submittedName>
</protein>